<dbReference type="PANTHER" id="PTHR46465">
    <property type="entry name" value="LATERAL SIGNALING TARGET PROTEIN 2 HOMOLOG"/>
    <property type="match status" value="1"/>
</dbReference>
<name>A0ABN9G7B3_9NEOB</name>
<gene>
    <name evidence="1" type="ORF">SPARVUS_LOCUS13413898</name>
</gene>
<evidence type="ECO:0000313" key="2">
    <source>
        <dbReference type="Proteomes" id="UP001162483"/>
    </source>
</evidence>
<comment type="caution">
    <text evidence="1">The sequence shown here is derived from an EMBL/GenBank/DDBJ whole genome shotgun (WGS) entry which is preliminary data.</text>
</comment>
<proteinExistence type="predicted"/>
<dbReference type="EMBL" id="CATNWA010017922">
    <property type="protein sequence ID" value="CAI9604065.1"/>
    <property type="molecule type" value="Genomic_DNA"/>
</dbReference>
<feature type="non-terminal residue" evidence="1">
    <location>
        <position position="101"/>
    </location>
</feature>
<sequence length="101" mass="11564">MSLVVSVKTPEEIYEQQEIAVLFCETVSRALQKGYLTQEMIDDCEPELMISIPRLAIISGLLIFPDGPLNLQKRPEEMCELFSPFYGLLKKIRELLCILTE</sequence>
<dbReference type="InterPro" id="IPR051118">
    <property type="entry name" value="LST-2"/>
</dbReference>
<dbReference type="Proteomes" id="UP001162483">
    <property type="component" value="Unassembled WGS sequence"/>
</dbReference>
<protein>
    <submittedName>
        <fullName evidence="1">Uncharacterized protein</fullName>
    </submittedName>
</protein>
<keyword evidence="2" id="KW-1185">Reference proteome</keyword>
<accession>A0ABN9G7B3</accession>
<reference evidence="1" key="1">
    <citation type="submission" date="2023-05" db="EMBL/GenBank/DDBJ databases">
        <authorList>
            <person name="Stuckert A."/>
        </authorList>
    </citation>
    <scope>NUCLEOTIDE SEQUENCE</scope>
</reference>
<dbReference type="PANTHER" id="PTHR46465:SF4">
    <property type="entry name" value="FYVE-TYPE DOMAIN-CONTAINING PROTEIN"/>
    <property type="match status" value="1"/>
</dbReference>
<organism evidence="1 2">
    <name type="scientific">Staurois parvus</name>
    <dbReference type="NCBI Taxonomy" id="386267"/>
    <lineage>
        <taxon>Eukaryota</taxon>
        <taxon>Metazoa</taxon>
        <taxon>Chordata</taxon>
        <taxon>Craniata</taxon>
        <taxon>Vertebrata</taxon>
        <taxon>Euteleostomi</taxon>
        <taxon>Amphibia</taxon>
        <taxon>Batrachia</taxon>
        <taxon>Anura</taxon>
        <taxon>Neobatrachia</taxon>
        <taxon>Ranoidea</taxon>
        <taxon>Ranidae</taxon>
        <taxon>Staurois</taxon>
    </lineage>
</organism>
<evidence type="ECO:0000313" key="1">
    <source>
        <dbReference type="EMBL" id="CAI9604065.1"/>
    </source>
</evidence>